<sequence length="1388" mass="168231">MLQIYIFPNKKQNNSNYLFFQLIPNNRIKRSRKYHEIYFASFEKNIEKNIEKEQQTLKISGIFEKEEKIEKENSFYFFIQNPEEIQKPIPIFLNFIKAIHKFELHENFQNDSQQKKENAFWEGITSFIKYIFPLIKSNKLNFSIEQFFKSLIQDKELEMNIKSDFLKMYLGRSNDWEYLLTQNIKNSVKKTLQIQKLVNKIKPKKISIGKFIQLHRYLPNLFPNKNQQKLKFFTDHFSHFDNKFIENFHQKIHLFQDFPRVSEPNFQKWDFFNPKFHKKSTFSSQLFHQNSTFEQQILNHFIKTSSNVFIIKIISKFQFQDLDQYTSFFDRENTQKQNNIQNDKQLQLQKEKIKIKKKNYSIEDQICENIKNQRFFQNQTDKICLETIINSKIHLLIKDSPEFLRKFISEFTQDKCKSFIQNKNVKISPNQNQPKQILEEYFSDMELLQKIPQELISSDHNLSSNLQNYLSNIQNFFQPNPNSQNITFPFTPILPKNDPLYPKIYNLFLDYLSQVLQQKLQHLLIYKTICQEFATLTCLNENVILSLEQNLDQFQKIELSQFKTLFPKFNQEINTRIQIMRSLEIKQSNEKEEIQKNISNVIDEFETSNKIFENAIRFFQQLANELNQSINFFQISSQKKIAKFGKINKEIGENIQFNWDIFRIYIWEKANNYLKQRQKQKASLQEFQDILVQVIKEFLKYFQLLFSEEQLDSIFNGLSLKNNQNEKKNIIQNSFQNNENQNENIIQNSFQNNENQNEENIIQNSLKNIQNQNEENIIQNSFQLIRSFYPNLNFDQFKSLKSSFQKILENSNLNNFSELYNFFDKIKTKEFENIKDEFKLIQETIQQRKIEIEIEFEFEIENQNKFNQIFEQYGNSIEETKFFFYKLENEIEVYEIITTLYFGYCKHFPLKENVLICDFNQTKKSDIEKFINIYKFYNKLFYLNQNQNQKYLFSIIHSQRLSKKCSKFLLQELEKINYEKEICFPLIIFFYEKNIGSFDIVKNFPYSLISCQINPLSTKIIKKIFQSKSKFYQNKKVFTSQLAGMGKTYQIQKEIYQKSQENQNKYFQIFITNGNPIEFIEKINEYLNKINYSPHFKIDNPENIIKYLHIKLYFLPNLKMMNLIWNLIIWNLVESKRKITNNFIWNSDPSYFFSFEIPSNRKKDSENGLNDFPLLKWLEEKQCQFSSNEFSFTKYKLNQSFEIIEDDEHKQKMNEVAQFIKQNIDYFQEFENRKNIKDEKETFKFIQKRFSEKLPGQPLTYRLIMNFTQILKRNINFLNDYFSIENFQNKDETIMKKYFGNLLKFYFFSIINIVARFLKWSTKDIDSNSNILEYFSTLLKEKVKWEDRMIYLPIFSNIRENDIEMNLISNQKIKNLFDQNIQKYFDKN</sequence>
<organism evidence="1 2">
    <name type="scientific">Anaeramoeba ignava</name>
    <name type="common">Anaerobic marine amoeba</name>
    <dbReference type="NCBI Taxonomy" id="1746090"/>
    <lineage>
        <taxon>Eukaryota</taxon>
        <taxon>Metamonada</taxon>
        <taxon>Anaeramoebidae</taxon>
        <taxon>Anaeramoeba</taxon>
    </lineage>
</organism>
<reference evidence="1" key="1">
    <citation type="submission" date="2022-10" db="EMBL/GenBank/DDBJ databases">
        <title>Novel sulphate-reducing endosymbionts in the free-living metamonad Anaeramoeba.</title>
        <authorList>
            <person name="Jerlstrom-Hultqvist J."/>
            <person name="Cepicka I."/>
            <person name="Gallot-Lavallee L."/>
            <person name="Salas-Leiva D."/>
            <person name="Curtis B.A."/>
            <person name="Zahonova K."/>
            <person name="Pipaliya S."/>
            <person name="Dacks J."/>
            <person name="Roger A.J."/>
        </authorList>
    </citation>
    <scope>NUCLEOTIDE SEQUENCE</scope>
    <source>
        <strain evidence="1">BMAN</strain>
    </source>
</reference>
<keyword evidence="2" id="KW-1185">Reference proteome</keyword>
<gene>
    <name evidence="1" type="ORF">M0811_12806</name>
</gene>
<evidence type="ECO:0000313" key="1">
    <source>
        <dbReference type="EMBL" id="KAJ5067888.1"/>
    </source>
</evidence>
<protein>
    <submittedName>
        <fullName evidence="1">Uncharacterized protein</fullName>
    </submittedName>
</protein>
<proteinExistence type="predicted"/>
<evidence type="ECO:0000313" key="2">
    <source>
        <dbReference type="Proteomes" id="UP001149090"/>
    </source>
</evidence>
<comment type="caution">
    <text evidence="1">The sequence shown here is derived from an EMBL/GenBank/DDBJ whole genome shotgun (WGS) entry which is preliminary data.</text>
</comment>
<dbReference type="Proteomes" id="UP001149090">
    <property type="component" value="Unassembled WGS sequence"/>
</dbReference>
<name>A0A9Q0R642_ANAIG</name>
<dbReference type="EMBL" id="JAPDFW010000124">
    <property type="protein sequence ID" value="KAJ5067888.1"/>
    <property type="molecule type" value="Genomic_DNA"/>
</dbReference>
<accession>A0A9Q0R642</accession>